<dbReference type="Proteomes" id="UP000245081">
    <property type="component" value="Unassembled WGS sequence"/>
</dbReference>
<dbReference type="SUPFAM" id="SSF51182">
    <property type="entry name" value="RmlC-like cupins"/>
    <property type="match status" value="1"/>
</dbReference>
<dbReference type="CDD" id="cd02228">
    <property type="entry name" value="cupin_EutQ"/>
    <property type="match status" value="1"/>
</dbReference>
<dbReference type="RefSeq" id="WP_109014638.1">
    <property type="nucleotide sequence ID" value="NZ_BDOQ01000003.1"/>
</dbReference>
<keyword evidence="2" id="KW-1185">Reference proteome</keyword>
<evidence type="ECO:0000313" key="2">
    <source>
        <dbReference type="Proteomes" id="UP000245081"/>
    </source>
</evidence>
<protein>
    <submittedName>
        <fullName evidence="1">Dichloromethane dehalogenase</fullName>
    </submittedName>
</protein>
<proteinExistence type="predicted"/>
<dbReference type="PANTHER" id="PTHR36169:SF1">
    <property type="entry name" value="ACETATE KINASE EUTQ"/>
    <property type="match status" value="1"/>
</dbReference>
<gene>
    <name evidence="1" type="ORF">NMK_0982</name>
</gene>
<reference evidence="1 2" key="1">
    <citation type="journal article" date="2018" name="Environ. Microbiol.">
        <title>Isolation and genomic characterization of Novimethylophilus kurashikiensis gen. nov. sp. nov., a new lanthanide-dependent methylotrophic species of Methylophilaceae.</title>
        <authorList>
            <person name="Lv H."/>
            <person name="Sahin N."/>
            <person name="Tani A."/>
        </authorList>
    </citation>
    <scope>NUCLEOTIDE SEQUENCE [LARGE SCALE GENOMIC DNA]</scope>
    <source>
        <strain evidence="1 2">La2-4</strain>
    </source>
</reference>
<sequence length="117" mass="13213">MKYKKQAIADSQPSMNVDGVKAWLGDVFISAKNEPNKDQPLCAGFFHLEAGKPLDYTYDYEEMKIVVEGEFNITEVKTGNKYNCKPGDVLYFADGDHIIFDTPHRAVGFFCGQRKPL</sequence>
<comment type="caution">
    <text evidence="1">The sequence shown here is derived from an EMBL/GenBank/DDBJ whole genome shotgun (WGS) entry which is preliminary data.</text>
</comment>
<dbReference type="EMBL" id="BDOQ01000003">
    <property type="protein sequence ID" value="GBG13435.1"/>
    <property type="molecule type" value="Genomic_DNA"/>
</dbReference>
<dbReference type="InterPro" id="IPR014710">
    <property type="entry name" value="RmlC-like_jellyroll"/>
</dbReference>
<organism evidence="1 2">
    <name type="scientific">Novimethylophilus kurashikiensis</name>
    <dbReference type="NCBI Taxonomy" id="1825523"/>
    <lineage>
        <taxon>Bacteria</taxon>
        <taxon>Pseudomonadati</taxon>
        <taxon>Pseudomonadota</taxon>
        <taxon>Betaproteobacteria</taxon>
        <taxon>Nitrosomonadales</taxon>
        <taxon>Methylophilaceae</taxon>
        <taxon>Novimethylophilus</taxon>
    </lineage>
</organism>
<dbReference type="OrthoDB" id="3828611at2"/>
<dbReference type="InterPro" id="IPR011051">
    <property type="entry name" value="RmlC_Cupin_sf"/>
</dbReference>
<dbReference type="InterPro" id="IPR010424">
    <property type="entry name" value="EutQ"/>
</dbReference>
<dbReference type="AlphaFoldDB" id="A0A2R5F5K6"/>
<accession>A0A2R5F5K6</accession>
<evidence type="ECO:0000313" key="1">
    <source>
        <dbReference type="EMBL" id="GBG13435.1"/>
    </source>
</evidence>
<dbReference type="Pfam" id="PF06249">
    <property type="entry name" value="EutQ"/>
    <property type="match status" value="1"/>
</dbReference>
<name>A0A2R5F5K6_9PROT</name>
<dbReference type="PANTHER" id="PTHR36169">
    <property type="entry name" value="ETHANOLAMINE UTILIZATION PROTEIN EUTQ"/>
    <property type="match status" value="1"/>
</dbReference>
<dbReference type="Gene3D" id="2.60.120.10">
    <property type="entry name" value="Jelly Rolls"/>
    <property type="match status" value="1"/>
</dbReference>